<dbReference type="InterPro" id="IPR013024">
    <property type="entry name" value="GGCT-like"/>
</dbReference>
<dbReference type="PANTHER" id="PTHR12192">
    <property type="entry name" value="CATION TRANSPORT PROTEIN CHAC-RELATED"/>
    <property type="match status" value="1"/>
</dbReference>
<dbReference type="GO" id="GO:0005737">
    <property type="term" value="C:cytoplasm"/>
    <property type="evidence" value="ECO:0007669"/>
    <property type="project" value="TreeGrafter"/>
</dbReference>
<comment type="function">
    <text evidence="5">Catalyzes the cleavage of glutathione into 5-oxo-L-proline and a Cys-Gly dipeptide. Acts specifically on glutathione, but not on other gamma-glutamyl peptides.</text>
</comment>
<protein>
    <recommendedName>
        <fullName evidence="2">glutathione-specific gamma-glutamylcyclotransferase</fullName>
        <ecNumber evidence="2">4.3.2.7</ecNumber>
    </recommendedName>
    <alternativeName>
        <fullName evidence="4">Cation transport regulator-like protein 2</fullName>
    </alternativeName>
</protein>
<evidence type="ECO:0000256" key="6">
    <source>
        <dbReference type="ARBA" id="ARBA00048073"/>
    </source>
</evidence>
<dbReference type="SUPFAM" id="SSF110857">
    <property type="entry name" value="Gamma-glutamyl cyclotransferase-like"/>
    <property type="match status" value="1"/>
</dbReference>
<organism evidence="7">
    <name type="scientific">Caligus rogercresseyi</name>
    <name type="common">Sea louse</name>
    <dbReference type="NCBI Taxonomy" id="217165"/>
    <lineage>
        <taxon>Eukaryota</taxon>
        <taxon>Metazoa</taxon>
        <taxon>Ecdysozoa</taxon>
        <taxon>Arthropoda</taxon>
        <taxon>Crustacea</taxon>
        <taxon>Multicrustacea</taxon>
        <taxon>Hexanauplia</taxon>
        <taxon>Copepoda</taxon>
        <taxon>Siphonostomatoida</taxon>
        <taxon>Caligidae</taxon>
        <taxon>Caligus</taxon>
    </lineage>
</organism>
<dbReference type="InterPro" id="IPR006840">
    <property type="entry name" value="ChaC"/>
</dbReference>
<comment type="similarity">
    <text evidence="1">Belongs to the gamma-glutamylcyclotransferase family. ChaC subfamily.</text>
</comment>
<dbReference type="GO" id="GO:0006751">
    <property type="term" value="P:glutathione catabolic process"/>
    <property type="evidence" value="ECO:0007669"/>
    <property type="project" value="InterPro"/>
</dbReference>
<dbReference type="Gene3D" id="3.10.490.10">
    <property type="entry name" value="Gamma-glutamyl cyclotransferase-like"/>
    <property type="match status" value="1"/>
</dbReference>
<gene>
    <name evidence="7" type="primary">CHAC2</name>
</gene>
<dbReference type="CDD" id="cd06661">
    <property type="entry name" value="GGCT_like"/>
    <property type="match status" value="1"/>
</dbReference>
<dbReference type="AlphaFoldDB" id="C1BMK5"/>
<dbReference type="Pfam" id="PF04752">
    <property type="entry name" value="ChaC"/>
    <property type="match status" value="1"/>
</dbReference>
<dbReference type="PANTHER" id="PTHR12192:SF2">
    <property type="entry name" value="GLUTATHIONE-SPECIFIC GAMMA-GLUTAMYLCYCLOTRANSFERASE 2"/>
    <property type="match status" value="1"/>
</dbReference>
<name>C1BMK5_CALRO</name>
<reference evidence="7" key="1">
    <citation type="submission" date="2009-03" db="EMBL/GenBank/DDBJ databases">
        <title>Caligus rogercresseyi ESTs and full-length cDNAs.</title>
        <authorList>
            <person name="Yasuike M."/>
            <person name="von Schalburg K."/>
            <person name="Cooper G."/>
            <person name="Leong J."/>
            <person name="Jones S.R.M."/>
            <person name="Koop B.F."/>
        </authorList>
    </citation>
    <scope>NUCLEOTIDE SEQUENCE</scope>
    <source>
        <tissue evidence="7">Whole tissue</tissue>
    </source>
</reference>
<comment type="catalytic activity">
    <reaction evidence="6">
        <text>glutathione = L-cysteinylglycine + 5-oxo-L-proline</text>
        <dbReference type="Rhea" id="RHEA:47724"/>
        <dbReference type="ChEBI" id="CHEBI:57925"/>
        <dbReference type="ChEBI" id="CHEBI:58402"/>
        <dbReference type="ChEBI" id="CHEBI:61694"/>
        <dbReference type="EC" id="4.3.2.7"/>
    </reaction>
</comment>
<dbReference type="EMBL" id="BT075834">
    <property type="protein sequence ID" value="ACO10258.1"/>
    <property type="molecule type" value="mRNA"/>
</dbReference>
<evidence type="ECO:0000256" key="1">
    <source>
        <dbReference type="ARBA" id="ARBA00009662"/>
    </source>
</evidence>
<evidence type="ECO:0000256" key="2">
    <source>
        <dbReference type="ARBA" id="ARBA00012344"/>
    </source>
</evidence>
<dbReference type="EC" id="4.3.2.7" evidence="2"/>
<accession>C1BMK5</accession>
<keyword evidence="3" id="KW-0456">Lyase</keyword>
<dbReference type="GO" id="GO:0061928">
    <property type="term" value="F:glutathione specific gamma-glutamylcyclotransferase activity"/>
    <property type="evidence" value="ECO:0007669"/>
    <property type="project" value="UniProtKB-EC"/>
</dbReference>
<proteinExistence type="evidence at transcript level"/>
<sequence>MVWLFGYGSLIWKTNFPYQKVLKGHIKGYKRRFWWWSLDHRGVPGAPGRVVNVIPSEDSHEEVWGLAYEISDEDWKDSVGPALDHREKGGYSRRTETFYYHQEDKKDSVQTMEVITYIGSISDPQYAGPDSLENMAKTISYSVGPSGPNKEYLFNLSESLKSTCGIEDPHVSELETAVRDILAKESS</sequence>
<evidence type="ECO:0000256" key="4">
    <source>
        <dbReference type="ARBA" id="ARBA00043195"/>
    </source>
</evidence>
<evidence type="ECO:0000256" key="3">
    <source>
        <dbReference type="ARBA" id="ARBA00023239"/>
    </source>
</evidence>
<evidence type="ECO:0000256" key="5">
    <source>
        <dbReference type="ARBA" id="ARBA00045227"/>
    </source>
</evidence>
<dbReference type="InterPro" id="IPR036568">
    <property type="entry name" value="GGCT-like_sf"/>
</dbReference>
<evidence type="ECO:0000313" key="7">
    <source>
        <dbReference type="EMBL" id="ACO10258.1"/>
    </source>
</evidence>